<proteinExistence type="predicted"/>
<name>A0A150FWJ7_GONPE</name>
<dbReference type="InterPro" id="IPR024616">
    <property type="entry name" value="Pherophorin"/>
</dbReference>
<evidence type="ECO:0000313" key="3">
    <source>
        <dbReference type="Proteomes" id="UP000075714"/>
    </source>
</evidence>
<dbReference type="OrthoDB" id="546822at2759"/>
<evidence type="ECO:0000259" key="1">
    <source>
        <dbReference type="Pfam" id="PF12499"/>
    </source>
</evidence>
<accession>A0A150FWJ7</accession>
<dbReference type="Proteomes" id="UP000075714">
    <property type="component" value="Unassembled WGS sequence"/>
</dbReference>
<organism evidence="2 3">
    <name type="scientific">Gonium pectorale</name>
    <name type="common">Green alga</name>
    <dbReference type="NCBI Taxonomy" id="33097"/>
    <lineage>
        <taxon>Eukaryota</taxon>
        <taxon>Viridiplantae</taxon>
        <taxon>Chlorophyta</taxon>
        <taxon>core chlorophytes</taxon>
        <taxon>Chlorophyceae</taxon>
        <taxon>CS clade</taxon>
        <taxon>Chlamydomonadales</taxon>
        <taxon>Volvocaceae</taxon>
        <taxon>Gonium</taxon>
    </lineage>
</organism>
<dbReference type="EMBL" id="LSYV01000229">
    <property type="protein sequence ID" value="KXZ41981.1"/>
    <property type="molecule type" value="Genomic_DNA"/>
</dbReference>
<dbReference type="STRING" id="33097.A0A150FWJ7"/>
<protein>
    <recommendedName>
        <fullName evidence="1">Pherophorin domain-containing protein</fullName>
    </recommendedName>
</protein>
<dbReference type="AlphaFoldDB" id="A0A150FWJ7"/>
<sequence>MKFLSSIKNFVSCSARCDTYDCACSPYNLTYLGASPGDKNATKHCFSIGYVGCNPARACCVALNQNVDKLALTTSADCQKSSVTRVELNGRNWLSWESKAWNLTSTGSAVGYELRIYDLQYNQATFPGVQICISVKEPCSGITDLCDINSGTCQ</sequence>
<evidence type="ECO:0000313" key="2">
    <source>
        <dbReference type="EMBL" id="KXZ41981.1"/>
    </source>
</evidence>
<comment type="caution">
    <text evidence="2">The sequence shown here is derived from an EMBL/GenBank/DDBJ whole genome shotgun (WGS) entry which is preliminary data.</text>
</comment>
<keyword evidence="3" id="KW-1185">Reference proteome</keyword>
<gene>
    <name evidence="2" type="ORF">GPECTOR_230g516</name>
</gene>
<reference evidence="3" key="1">
    <citation type="journal article" date="2016" name="Nat. Commun.">
        <title>The Gonium pectorale genome demonstrates co-option of cell cycle regulation during the evolution of multicellularity.</title>
        <authorList>
            <person name="Hanschen E.R."/>
            <person name="Marriage T.N."/>
            <person name="Ferris P.J."/>
            <person name="Hamaji T."/>
            <person name="Toyoda A."/>
            <person name="Fujiyama A."/>
            <person name="Neme R."/>
            <person name="Noguchi H."/>
            <person name="Minakuchi Y."/>
            <person name="Suzuki M."/>
            <person name="Kawai-Toyooka H."/>
            <person name="Smith D.R."/>
            <person name="Sparks H."/>
            <person name="Anderson J."/>
            <person name="Bakaric R."/>
            <person name="Luria V."/>
            <person name="Karger A."/>
            <person name="Kirschner M.W."/>
            <person name="Durand P.M."/>
            <person name="Michod R.E."/>
            <person name="Nozaki H."/>
            <person name="Olson B.J."/>
        </authorList>
    </citation>
    <scope>NUCLEOTIDE SEQUENCE [LARGE SCALE GENOMIC DNA]</scope>
    <source>
        <strain evidence="3">NIES-2863</strain>
    </source>
</reference>
<feature type="domain" description="Pherophorin" evidence="1">
    <location>
        <begin position="16"/>
        <end position="154"/>
    </location>
</feature>
<dbReference type="Pfam" id="PF12499">
    <property type="entry name" value="DUF3707"/>
    <property type="match status" value="1"/>
</dbReference>